<reference evidence="4" key="2">
    <citation type="submission" date="2025-08" db="UniProtKB">
        <authorList>
            <consortium name="Ensembl"/>
        </authorList>
    </citation>
    <scope>IDENTIFICATION</scope>
</reference>
<dbReference type="GO" id="GO:0005769">
    <property type="term" value="C:early endosome"/>
    <property type="evidence" value="ECO:0007669"/>
    <property type="project" value="TreeGrafter"/>
</dbReference>
<dbReference type="SMART" id="SM00406">
    <property type="entry name" value="IGv"/>
    <property type="match status" value="5"/>
</dbReference>
<dbReference type="InterPro" id="IPR003598">
    <property type="entry name" value="Ig_sub2"/>
</dbReference>
<dbReference type="PANTHER" id="PTHR47243">
    <property type="entry name" value="SIALOADHESIN"/>
    <property type="match status" value="1"/>
</dbReference>
<accession>A0A8U7PA43</accession>
<name>A0A8U7PA43_CORMO</name>
<dbReference type="CDD" id="cd00096">
    <property type="entry name" value="Ig"/>
    <property type="match status" value="2"/>
</dbReference>
<evidence type="ECO:0000313" key="4">
    <source>
        <dbReference type="Ensembl" id="ENSCMUP00000030081.1"/>
    </source>
</evidence>
<dbReference type="Pfam" id="PF13927">
    <property type="entry name" value="Ig_3"/>
    <property type="match status" value="3"/>
</dbReference>
<dbReference type="Ensembl" id="ENSCMUT00000033104.1">
    <property type="protein sequence ID" value="ENSCMUP00000030081.1"/>
    <property type="gene ID" value="ENSCMUG00000020070.1"/>
</dbReference>
<dbReference type="Pfam" id="PF13895">
    <property type="entry name" value="Ig_2"/>
    <property type="match status" value="5"/>
</dbReference>
<keyword evidence="3" id="KW-0812">Transmembrane</keyword>
<dbReference type="InterPro" id="IPR003599">
    <property type="entry name" value="Ig_sub"/>
</dbReference>
<dbReference type="Pfam" id="PF07679">
    <property type="entry name" value="I-set"/>
    <property type="match status" value="5"/>
</dbReference>
<dbReference type="Proteomes" id="UP000694553">
    <property type="component" value="Unassembled WGS sequence"/>
</dbReference>
<protein>
    <submittedName>
        <fullName evidence="4">Sialic acid binding Ig like lectin 1</fullName>
    </submittedName>
</protein>
<dbReference type="PROSITE" id="PS50835">
    <property type="entry name" value="IG_LIKE"/>
    <property type="match status" value="16"/>
</dbReference>
<dbReference type="OrthoDB" id="10039395at2759"/>
<dbReference type="InterPro" id="IPR013151">
    <property type="entry name" value="Immunoglobulin_dom"/>
</dbReference>
<dbReference type="PANTHER" id="PTHR47243:SF1">
    <property type="entry name" value="SIALOADHESIN"/>
    <property type="match status" value="1"/>
</dbReference>
<proteinExistence type="predicted"/>
<dbReference type="FunFam" id="2.60.40.10:FF:000921">
    <property type="entry name" value="sialoadhesin isoform X1"/>
    <property type="match status" value="2"/>
</dbReference>
<dbReference type="CTD" id="6614"/>
<dbReference type="SMART" id="SM00408">
    <property type="entry name" value="IGc2"/>
    <property type="match status" value="15"/>
</dbReference>
<feature type="region of interest" description="Disordered" evidence="2">
    <location>
        <begin position="1223"/>
        <end position="1248"/>
    </location>
</feature>
<reference evidence="4" key="3">
    <citation type="submission" date="2025-09" db="UniProtKB">
        <authorList>
            <consortium name="Ensembl"/>
        </authorList>
    </citation>
    <scope>IDENTIFICATION</scope>
</reference>
<dbReference type="SUPFAM" id="SSF48726">
    <property type="entry name" value="Immunoglobulin"/>
    <property type="match status" value="16"/>
</dbReference>
<keyword evidence="5" id="KW-1185">Reference proteome</keyword>
<evidence type="ECO:0000313" key="5">
    <source>
        <dbReference type="Proteomes" id="UP000694553"/>
    </source>
</evidence>
<feature type="transmembrane region" description="Helical" evidence="3">
    <location>
        <begin position="1658"/>
        <end position="1677"/>
    </location>
</feature>
<dbReference type="InterPro" id="IPR007110">
    <property type="entry name" value="Ig-like_dom"/>
</dbReference>
<organism evidence="4 5">
    <name type="scientific">Corvus moneduloides</name>
    <name type="common">New Caledonian crow</name>
    <dbReference type="NCBI Taxonomy" id="1196302"/>
    <lineage>
        <taxon>Eukaryota</taxon>
        <taxon>Metazoa</taxon>
        <taxon>Chordata</taxon>
        <taxon>Craniata</taxon>
        <taxon>Vertebrata</taxon>
        <taxon>Euteleostomi</taxon>
        <taxon>Archelosauria</taxon>
        <taxon>Archosauria</taxon>
        <taxon>Dinosauria</taxon>
        <taxon>Saurischia</taxon>
        <taxon>Theropoda</taxon>
        <taxon>Coelurosauria</taxon>
        <taxon>Aves</taxon>
        <taxon>Neognathae</taxon>
        <taxon>Neoaves</taxon>
        <taxon>Telluraves</taxon>
        <taxon>Australaves</taxon>
        <taxon>Passeriformes</taxon>
        <taxon>Corvoidea</taxon>
        <taxon>Corvidae</taxon>
        <taxon>Corvus</taxon>
    </lineage>
</organism>
<dbReference type="InterPro" id="IPR013783">
    <property type="entry name" value="Ig-like_fold"/>
</dbReference>
<keyword evidence="1" id="KW-0393">Immunoglobulin domain</keyword>
<dbReference type="SMART" id="SM00409">
    <property type="entry name" value="IG"/>
    <property type="match status" value="16"/>
</dbReference>
<reference evidence="5" key="1">
    <citation type="submission" date="2019-10" db="EMBL/GenBank/DDBJ databases">
        <title>Corvus moneduloides (New Caledonian crow) genome, bCorMon1, primary haplotype.</title>
        <authorList>
            <person name="Rutz C."/>
            <person name="Fungtammasan C."/>
            <person name="Mountcastle J."/>
            <person name="Formenti G."/>
            <person name="Chow W."/>
            <person name="Howe K."/>
            <person name="Steele M.P."/>
            <person name="Fernandes J."/>
            <person name="Gilbert M.T.P."/>
            <person name="Fedrigo O."/>
            <person name="Jarvis E.D."/>
            <person name="Gemmell N."/>
        </authorList>
    </citation>
    <scope>NUCLEOTIDE SEQUENCE [LARGE SCALE GENOMIC DNA]</scope>
</reference>
<keyword evidence="3" id="KW-1133">Transmembrane helix</keyword>
<sequence length="1711" mass="182724">MSPLRRWHCRSHCRCQDPLCQRDPVSPVSPGSATMRLPCCLMLLASLVPSALSSWGVSYPESLQAVGGSCLVVPCTFSYPADVTTTDGIVAIWYKDYDGQKTLVFHSTTPQDVDAHFRGRAQLLGDPMARNCTLLLQGVTPGDSGPYRFRFEIINGDRWSAARDVTLSISEDLQRPSVTSSEEQTEGQRSTLECSIPYVCPWSDIVLHWEGYDPQVSEVSGRFQLDTSGVSQQVNLTSTFSWKDHSKKLLCEVSHGSRKASTELVLRVRHTPKDTQASLSPSSGNIGVGDTVTLSCEVGSSHPPVARYHWYKDGVAVGTERVLSLRGVRREDHGRYHCEAQNALGTGVSPAVTVRVFSAEISASPSAEVREGTATTLSCDVPGREGHPEELTYTWYKNSAWLKEGPAHTLLFPAVAAGDAGYYSCQVTNSQGSDTAQAISLSVTYPPRIPTLTLFQETQGGRLVIVRCTVDSHPPATLAITHDGTMLATSGAQVALRQRLSVTTSRNSLRLEIRDAGPRDSGKYGCTASNVHGNASATKVLMTRAAELLIQPSAEVPEGTAVTLTCVGTGDTVEEPLYTWYRNGRRLQESSFPTLQFPSVRGDDAGAFQCQVRSRNGSDTSEAVPLRVLYPPRQPALSSFLQSQGGHLGIIQCSVESDPESNLTLRRGDNVIACTRGCPQATNPRVHVTRSYNSLKVEIRDVVVEDEGTYMCQAGNSQGSASATVDFQADTANVTVSPSPTVLEGDNATLTCHLSSGSPAVPNVTWYHNGQQIAEGSATSLVLRPVASRDAGLYRCRASTAGGSRSSPGVLLDVLYPPRDPLLKAFLEAEQGSLAIFQCSVASNPPAQLALLRDQEPVATSAGGSSPRVTVSTVPNSLRVEIREVTPADDGSYRCLATNAHGSAERRLYLRVQATRVLISPSSEVLEGDNVSLTCQVAGEPPGDTVYSWYKDSKWLQEGPDSVLVLSRVTSAATGLYHCRARGPAGTSASPAVTLQVWYPPRVPVLSTFLEPPLGQRGILECSVDSSPPAQLALFKDGALVASTVLSPPVPQPRLSVTSATNVLRVRVQPVLLQDEGEYQCVATNAHGNASAAGNFSGGAARVWIWPSPDVQDGDAATLTCAVAGGAQDVLSYTWYRNQVWLGTGSSQNLTFHGVTTSDAGSYHCSIHTPARNYSATPAILNVLYPPRNLRLQSFVESSQGTATILLCVVDSHPPAQLTLLRGGHPVASSPPRGGDTPRQSIRVSSSPNALRLEFREASEEDEGEYECQAQSPLGVTRASLTLRVQATRVLVRPSAEVPEGTEVTLTCQAPSPQPGTLYTWFKNGQWVTEGPEPSLRLRGHRSDAGLYGCQAGRGLRAPPAALAVLYAPQEPRFVALVEPRGGRQAVLLCSADGVPPPDIAVSRGQGHPPLATTRGPSDPRFEVRATPSTLRVEMLGLDLGDAGLYWCSATNSRGTAAASLRLDVRGVTVTVEPSQEVAEGTKATVSCLATAWGDKGVNYTWYRDGRWLREGPSGSFILGHVSSADAGSYQCQASGTWGTATSVPVSLSVLYPPRAVSVSTFLENRSGRGAIVSCTADSHPPSSLALYHQGHLLATSLSPAATPGVRAIPSHNALRVELVGTGAGGRYVCVATNTLGNTTASADFDVHTLSHLRTFTILAWLLMAIMAVVIVALLAVKVWPRIRKLRSWSGAEDTLELRSKQELPQVDGAS</sequence>
<dbReference type="Gene3D" id="2.60.40.10">
    <property type="entry name" value="Immunoglobulins"/>
    <property type="match status" value="17"/>
</dbReference>
<dbReference type="GO" id="GO:0005886">
    <property type="term" value="C:plasma membrane"/>
    <property type="evidence" value="ECO:0007669"/>
    <property type="project" value="TreeGrafter"/>
</dbReference>
<dbReference type="InterPro" id="IPR013098">
    <property type="entry name" value="Ig_I-set"/>
</dbReference>
<dbReference type="GeneID" id="116444482"/>
<keyword evidence="3" id="KW-0472">Membrane</keyword>
<gene>
    <name evidence="4" type="primary">SIGLEC1</name>
</gene>
<dbReference type="GO" id="GO:0046790">
    <property type="term" value="F:virion binding"/>
    <property type="evidence" value="ECO:0007669"/>
    <property type="project" value="TreeGrafter"/>
</dbReference>
<evidence type="ECO:0000256" key="3">
    <source>
        <dbReference type="SAM" id="Phobius"/>
    </source>
</evidence>
<dbReference type="GO" id="GO:0005770">
    <property type="term" value="C:late endosome"/>
    <property type="evidence" value="ECO:0007669"/>
    <property type="project" value="TreeGrafter"/>
</dbReference>
<evidence type="ECO:0000256" key="2">
    <source>
        <dbReference type="SAM" id="MobiDB-lite"/>
    </source>
</evidence>
<dbReference type="InterPro" id="IPR013106">
    <property type="entry name" value="Ig_V-set"/>
</dbReference>
<evidence type="ECO:0000256" key="1">
    <source>
        <dbReference type="ARBA" id="ARBA00023319"/>
    </source>
</evidence>
<dbReference type="InterPro" id="IPR036179">
    <property type="entry name" value="Ig-like_dom_sf"/>
</dbReference>
<dbReference type="Pfam" id="PF07686">
    <property type="entry name" value="V-set"/>
    <property type="match status" value="1"/>
</dbReference>
<dbReference type="RefSeq" id="XP_031965804.1">
    <property type="nucleotide sequence ID" value="XM_032109913.1"/>
</dbReference>
<dbReference type="GO" id="GO:0075512">
    <property type="term" value="P:clathrin-dependent endocytosis of virus by host cell"/>
    <property type="evidence" value="ECO:0007669"/>
    <property type="project" value="TreeGrafter"/>
</dbReference>
<dbReference type="Pfam" id="PF00047">
    <property type="entry name" value="ig"/>
    <property type="match status" value="1"/>
</dbReference>
<feature type="compositionally biased region" description="Polar residues" evidence="2">
    <location>
        <begin position="1238"/>
        <end position="1248"/>
    </location>
</feature>